<dbReference type="SMART" id="SM00849">
    <property type="entry name" value="Lactamase_B"/>
    <property type="match status" value="1"/>
</dbReference>
<evidence type="ECO:0000256" key="2">
    <source>
        <dbReference type="ARBA" id="ARBA00022723"/>
    </source>
</evidence>
<evidence type="ECO:0000256" key="4">
    <source>
        <dbReference type="ARBA" id="ARBA00022833"/>
    </source>
</evidence>
<dbReference type="PANTHER" id="PTHR42978:SF5">
    <property type="entry name" value="METALLO-BETA-LACTAMASE DOMAIN-CONTAINING PROTEIN"/>
    <property type="match status" value="1"/>
</dbReference>
<feature type="region of interest" description="Disordered" evidence="5">
    <location>
        <begin position="388"/>
        <end position="415"/>
    </location>
</feature>
<proteinExistence type="inferred from homology"/>
<name>A0A9P6VI12_9HELO</name>
<dbReference type="AlphaFoldDB" id="A0A9P6VI12"/>
<dbReference type="PANTHER" id="PTHR42978">
    <property type="entry name" value="QUORUM-QUENCHING LACTONASE YTNP-RELATED-RELATED"/>
    <property type="match status" value="1"/>
</dbReference>
<dbReference type="GO" id="GO:0046872">
    <property type="term" value="F:metal ion binding"/>
    <property type="evidence" value="ECO:0007669"/>
    <property type="project" value="UniProtKB-KW"/>
</dbReference>
<dbReference type="EMBL" id="VNKQ01000011">
    <property type="protein sequence ID" value="KAG0648079.1"/>
    <property type="molecule type" value="Genomic_DNA"/>
</dbReference>
<accession>A0A9P6VI12</accession>
<dbReference type="InterPro" id="IPR036866">
    <property type="entry name" value="RibonucZ/Hydroxyglut_hydro"/>
</dbReference>
<sequence>MSPSTSNGVSHDIPPLEAPPLRIPPSTSTIRVQVIDTTTNLHCDAAAFIRPIIPGHEKLNLPTMCFLLENKAQNKFILFDGGARKDFWNGPPKTKLMIGGHTEGVKIEKGVDEVLVDSGFDLAKLAFGGKIILTLNEQDAIVWSHWHWDHTGDASKFHPHTDVVVGPGFTEEGYGKGYPKNPEGVLLESDLAGRNLNEISFSDDFKIGNFRAHDFFGDGSFYLLDTPGHATGHMCGLARTTPSTFALLGGDCCHFVGVFRPTAYIPLPGTVPASNLDSSLPNPCPCSIFTQYHPLHNKDDSLDTVARTTPFYKISREKENVYSFPELAEKSIDSLQPFDADPNVIICMAHDGELFRALPLLNRDPGSDINDWKVKGYKEHTHWGFLNELPRDGKPGREPLVQGVNRDGKKLKLGPDLVFRDAE</sequence>
<dbReference type="Proteomes" id="UP000785200">
    <property type="component" value="Unassembled WGS sequence"/>
</dbReference>
<keyword evidence="3" id="KW-0378">Hydrolase</keyword>
<evidence type="ECO:0000256" key="3">
    <source>
        <dbReference type="ARBA" id="ARBA00022801"/>
    </source>
</evidence>
<keyword evidence="7" id="KW-0560">Oxidoreductase</keyword>
<dbReference type="OrthoDB" id="10250730at2759"/>
<keyword evidence="7" id="KW-0503">Monooxygenase</keyword>
<feature type="domain" description="Metallo-beta-lactamase" evidence="6">
    <location>
        <begin position="62"/>
        <end position="292"/>
    </location>
</feature>
<dbReference type="GO" id="GO:0004497">
    <property type="term" value="F:monooxygenase activity"/>
    <property type="evidence" value="ECO:0007669"/>
    <property type="project" value="UniProtKB-KW"/>
</dbReference>
<comment type="caution">
    <text evidence="7">The sequence shown here is derived from an EMBL/GenBank/DDBJ whole genome shotgun (WGS) entry which is preliminary data.</text>
</comment>
<keyword evidence="8" id="KW-1185">Reference proteome</keyword>
<evidence type="ECO:0000313" key="7">
    <source>
        <dbReference type="EMBL" id="KAG0648079.1"/>
    </source>
</evidence>
<feature type="region of interest" description="Disordered" evidence="5">
    <location>
        <begin position="1"/>
        <end position="24"/>
    </location>
</feature>
<dbReference type="InterPro" id="IPR051013">
    <property type="entry name" value="MBL_superfamily_lactonases"/>
</dbReference>
<reference evidence="7" key="1">
    <citation type="submission" date="2019-07" db="EMBL/GenBank/DDBJ databases">
        <title>Hyphodiscus hymeniophilus genome sequencing and assembly.</title>
        <authorList>
            <person name="Kramer G."/>
            <person name="Nodwell J."/>
        </authorList>
    </citation>
    <scope>NUCLEOTIDE SEQUENCE</scope>
    <source>
        <strain evidence="7">ATCC 34498</strain>
    </source>
</reference>
<evidence type="ECO:0000313" key="8">
    <source>
        <dbReference type="Proteomes" id="UP000785200"/>
    </source>
</evidence>
<protein>
    <submittedName>
        <fullName evidence="7">Cytochrome P450 monooxygenase andK</fullName>
    </submittedName>
</protein>
<comment type="similarity">
    <text evidence="1">Belongs to the metallo-beta-lactamase superfamily.</text>
</comment>
<evidence type="ECO:0000256" key="1">
    <source>
        <dbReference type="ARBA" id="ARBA00007749"/>
    </source>
</evidence>
<evidence type="ECO:0000259" key="6">
    <source>
        <dbReference type="SMART" id="SM00849"/>
    </source>
</evidence>
<organism evidence="7 8">
    <name type="scientific">Hyphodiscus hymeniophilus</name>
    <dbReference type="NCBI Taxonomy" id="353542"/>
    <lineage>
        <taxon>Eukaryota</taxon>
        <taxon>Fungi</taxon>
        <taxon>Dikarya</taxon>
        <taxon>Ascomycota</taxon>
        <taxon>Pezizomycotina</taxon>
        <taxon>Leotiomycetes</taxon>
        <taxon>Helotiales</taxon>
        <taxon>Hyphodiscaceae</taxon>
        <taxon>Hyphodiscus</taxon>
    </lineage>
</organism>
<dbReference type="SUPFAM" id="SSF56281">
    <property type="entry name" value="Metallo-hydrolase/oxidoreductase"/>
    <property type="match status" value="1"/>
</dbReference>
<keyword evidence="2" id="KW-0479">Metal-binding</keyword>
<keyword evidence="4" id="KW-0862">Zinc</keyword>
<dbReference type="GO" id="GO:0016787">
    <property type="term" value="F:hydrolase activity"/>
    <property type="evidence" value="ECO:0007669"/>
    <property type="project" value="UniProtKB-KW"/>
</dbReference>
<dbReference type="CDD" id="cd07730">
    <property type="entry name" value="metallo-hydrolase-like_MBL-fold"/>
    <property type="match status" value="1"/>
</dbReference>
<dbReference type="InterPro" id="IPR001279">
    <property type="entry name" value="Metallo-B-lactamas"/>
</dbReference>
<evidence type="ECO:0000256" key="5">
    <source>
        <dbReference type="SAM" id="MobiDB-lite"/>
    </source>
</evidence>
<gene>
    <name evidence="7" type="ORF">D0Z07_5705</name>
</gene>
<dbReference type="Gene3D" id="3.60.15.10">
    <property type="entry name" value="Ribonuclease Z/Hydroxyacylglutathione hydrolase-like"/>
    <property type="match status" value="1"/>
</dbReference>
<dbReference type="Pfam" id="PF00753">
    <property type="entry name" value="Lactamase_B"/>
    <property type="match status" value="1"/>
</dbReference>